<proteinExistence type="predicted"/>
<sequence>TTGKYFDADAFNWSLRNTLIFAKPLFEHETAVNKCMASIEGVGVIDKGVCDKACEAGARLLRVAETLAPRQKAALELVIQYNSVPVGTDDVAEAEYEVSVAQLSLKRPRITDPEKKQLSWHLATLEKKVQTLMPCH</sequence>
<name>A0A391NWH7_9EUKA</name>
<dbReference type="Proteomes" id="UP000265618">
    <property type="component" value="Unassembled WGS sequence"/>
</dbReference>
<feature type="non-terminal residue" evidence="1">
    <location>
        <position position="1"/>
    </location>
</feature>
<keyword evidence="2" id="KW-1185">Reference proteome</keyword>
<organism evidence="1 2">
    <name type="scientific">Kipferlia bialata</name>
    <dbReference type="NCBI Taxonomy" id="797122"/>
    <lineage>
        <taxon>Eukaryota</taxon>
        <taxon>Metamonada</taxon>
        <taxon>Carpediemonas-like organisms</taxon>
        <taxon>Kipferlia</taxon>
    </lineage>
</organism>
<reference evidence="1 2" key="1">
    <citation type="journal article" date="2018" name="PLoS ONE">
        <title>The draft genome of Kipferlia bialata reveals reductive genome evolution in fornicate parasites.</title>
        <authorList>
            <person name="Tanifuji G."/>
            <person name="Takabayashi S."/>
            <person name="Kume K."/>
            <person name="Takagi M."/>
            <person name="Nakayama T."/>
            <person name="Kamikawa R."/>
            <person name="Inagaki Y."/>
            <person name="Hashimoto T."/>
        </authorList>
    </citation>
    <scope>NUCLEOTIDE SEQUENCE [LARGE SCALE GENOMIC DNA]</scope>
    <source>
        <strain evidence="1">NY0173</strain>
    </source>
</reference>
<accession>A0A391NWH7</accession>
<dbReference type="EMBL" id="BDIP01011306">
    <property type="protein sequence ID" value="GCA65484.1"/>
    <property type="molecule type" value="Genomic_DNA"/>
</dbReference>
<comment type="caution">
    <text evidence="1">The sequence shown here is derived from an EMBL/GenBank/DDBJ whole genome shotgun (WGS) entry which is preliminary data.</text>
</comment>
<protein>
    <submittedName>
        <fullName evidence="1">Uncharacterized protein</fullName>
    </submittedName>
</protein>
<dbReference type="AlphaFoldDB" id="A0A391NWH7"/>
<gene>
    <name evidence="1" type="ORF">KIPB_017228</name>
</gene>
<evidence type="ECO:0000313" key="2">
    <source>
        <dbReference type="Proteomes" id="UP000265618"/>
    </source>
</evidence>
<evidence type="ECO:0000313" key="1">
    <source>
        <dbReference type="EMBL" id="GCA65484.1"/>
    </source>
</evidence>